<dbReference type="Proteomes" id="UP001055115">
    <property type="component" value="Unassembled WGS sequence"/>
</dbReference>
<accession>A0AA37NZZ2</accession>
<evidence type="ECO:0000256" key="1">
    <source>
        <dbReference type="SAM" id="MobiDB-lite"/>
    </source>
</evidence>
<feature type="compositionally biased region" description="Basic and acidic residues" evidence="1">
    <location>
        <begin position="87"/>
        <end position="121"/>
    </location>
</feature>
<evidence type="ECO:0000313" key="3">
    <source>
        <dbReference type="Proteomes" id="UP001055115"/>
    </source>
</evidence>
<reference evidence="2 3" key="1">
    <citation type="submission" date="2022-03" db="EMBL/GenBank/DDBJ databases">
        <title>Genome data of Colletotrichum spp.</title>
        <authorList>
            <person name="Utami Y.D."/>
            <person name="Hiruma K."/>
        </authorList>
    </citation>
    <scope>NUCLEOTIDE SEQUENCE [LARGE SCALE GENOMIC DNA]</scope>
    <source>
        <strain evidence="2 3">MAFF 239500</strain>
    </source>
</reference>
<dbReference type="GeneID" id="73323831"/>
<gene>
    <name evidence="2" type="ORF">ColSpa_03029</name>
</gene>
<dbReference type="RefSeq" id="XP_049125198.1">
    <property type="nucleotide sequence ID" value="XM_049269241.1"/>
</dbReference>
<proteinExistence type="predicted"/>
<sequence length="252" mass="28342">MARISALPVAVLPQLVHPPVYTFKDESTAGAANLVIVKARDDAALDTAYEESDIKTRDETALDIIDKEPNVNTRSEAAVEAVNPDSHNIETRGYRGGNDRDRQDYYYDSSRKSRGEHNTPADDWKYQDNLAKLRAGNCGTGCINSIKSYDSVASRDSKLARARTDQDYYNYDRYTNAKYDYRGYDTYNYPVAGSRASRGEHNTPADDWKYQDNLAKLRAGNCGTGCINSIKSYDSVAHKDFVAYKKGYYPPY</sequence>
<evidence type="ECO:0000313" key="2">
    <source>
        <dbReference type="EMBL" id="GKT42848.1"/>
    </source>
</evidence>
<name>A0AA37NZZ2_9PEZI</name>
<keyword evidence="3" id="KW-1185">Reference proteome</keyword>
<dbReference type="EMBL" id="BQXU01000006">
    <property type="protein sequence ID" value="GKT42848.1"/>
    <property type="molecule type" value="Genomic_DNA"/>
</dbReference>
<dbReference type="AlphaFoldDB" id="A0AA37NZZ2"/>
<comment type="caution">
    <text evidence="2">The sequence shown here is derived from an EMBL/GenBank/DDBJ whole genome shotgun (WGS) entry which is preliminary data.</text>
</comment>
<feature type="region of interest" description="Disordered" evidence="1">
    <location>
        <begin position="73"/>
        <end position="121"/>
    </location>
</feature>
<protein>
    <submittedName>
        <fullName evidence="2">Uncharacterized protein</fullName>
    </submittedName>
</protein>
<organism evidence="2 3">
    <name type="scientific">Colletotrichum spaethianum</name>
    <dbReference type="NCBI Taxonomy" id="700344"/>
    <lineage>
        <taxon>Eukaryota</taxon>
        <taxon>Fungi</taxon>
        <taxon>Dikarya</taxon>
        <taxon>Ascomycota</taxon>
        <taxon>Pezizomycotina</taxon>
        <taxon>Sordariomycetes</taxon>
        <taxon>Hypocreomycetidae</taxon>
        <taxon>Glomerellales</taxon>
        <taxon>Glomerellaceae</taxon>
        <taxon>Colletotrichum</taxon>
        <taxon>Colletotrichum spaethianum species complex</taxon>
    </lineage>
</organism>